<evidence type="ECO:0000313" key="7">
    <source>
        <dbReference type="Proteomes" id="UP000295645"/>
    </source>
</evidence>
<keyword evidence="4" id="KW-0804">Transcription</keyword>
<dbReference type="Pfam" id="PF07638">
    <property type="entry name" value="Sigma70_ECF"/>
    <property type="match status" value="1"/>
</dbReference>
<name>A0A4R3YKP5_9GAMM</name>
<comment type="similarity">
    <text evidence="1">Belongs to the sigma-70 factor family. ECF subfamily.</text>
</comment>
<dbReference type="EMBL" id="SMCS01000006">
    <property type="protein sequence ID" value="TCV92820.1"/>
    <property type="molecule type" value="Genomic_DNA"/>
</dbReference>
<dbReference type="NCBIfam" id="TIGR02999">
    <property type="entry name" value="Sig-70_X6"/>
    <property type="match status" value="1"/>
</dbReference>
<dbReference type="SUPFAM" id="SSF88946">
    <property type="entry name" value="Sigma2 domain of RNA polymerase sigma factors"/>
    <property type="match status" value="1"/>
</dbReference>
<dbReference type="SUPFAM" id="SSF88659">
    <property type="entry name" value="Sigma3 and sigma4 domains of RNA polymerase sigma factors"/>
    <property type="match status" value="1"/>
</dbReference>
<dbReference type="InterPro" id="IPR011517">
    <property type="entry name" value="RNA_pol_sigma70_ECF-like"/>
</dbReference>
<dbReference type="GO" id="GO:0006352">
    <property type="term" value="P:DNA-templated transcription initiation"/>
    <property type="evidence" value="ECO:0007669"/>
    <property type="project" value="InterPro"/>
</dbReference>
<keyword evidence="2" id="KW-0805">Transcription regulation</keyword>
<dbReference type="InterPro" id="IPR014284">
    <property type="entry name" value="RNA_pol_sigma-70_dom"/>
</dbReference>
<comment type="caution">
    <text evidence="6">The sequence shown here is derived from an EMBL/GenBank/DDBJ whole genome shotgun (WGS) entry which is preliminary data.</text>
</comment>
<protein>
    <submittedName>
        <fullName evidence="6">RNA polymerase sigma factor (TIGR02999 family)</fullName>
    </submittedName>
</protein>
<keyword evidence="3" id="KW-0731">Sigma factor</keyword>
<dbReference type="InterPro" id="IPR053812">
    <property type="entry name" value="HTH_Sigma70_ECF-like"/>
</dbReference>
<evidence type="ECO:0000256" key="1">
    <source>
        <dbReference type="ARBA" id="ARBA00010641"/>
    </source>
</evidence>
<keyword evidence="7" id="KW-1185">Reference proteome</keyword>
<evidence type="ECO:0000259" key="5">
    <source>
        <dbReference type="Pfam" id="PF07638"/>
    </source>
</evidence>
<dbReference type="NCBIfam" id="TIGR02937">
    <property type="entry name" value="sigma70-ECF"/>
    <property type="match status" value="1"/>
</dbReference>
<dbReference type="GO" id="GO:0016987">
    <property type="term" value="F:sigma factor activity"/>
    <property type="evidence" value="ECO:0007669"/>
    <property type="project" value="UniProtKB-KW"/>
</dbReference>
<proteinExistence type="inferred from homology"/>
<dbReference type="InterPro" id="IPR036388">
    <property type="entry name" value="WH-like_DNA-bd_sf"/>
</dbReference>
<dbReference type="InterPro" id="IPR039425">
    <property type="entry name" value="RNA_pol_sigma-70-like"/>
</dbReference>
<feature type="domain" description="RNA polymerase sigma-70 ECF-like HTH" evidence="5">
    <location>
        <begin position="22"/>
        <end position="203"/>
    </location>
</feature>
<evidence type="ECO:0000313" key="6">
    <source>
        <dbReference type="EMBL" id="TCV92820.1"/>
    </source>
</evidence>
<gene>
    <name evidence="6" type="ORF">EC912_106159</name>
</gene>
<dbReference type="PANTHER" id="PTHR43133">
    <property type="entry name" value="RNA POLYMERASE ECF-TYPE SIGMA FACTO"/>
    <property type="match status" value="1"/>
</dbReference>
<dbReference type="PANTHER" id="PTHR43133:SF39">
    <property type="entry name" value="SIMILAR TO RNA POLYMERASE SIGMA-E FACTOR"/>
    <property type="match status" value="1"/>
</dbReference>
<dbReference type="Gene3D" id="1.10.10.10">
    <property type="entry name" value="Winged helix-like DNA-binding domain superfamily/Winged helix DNA-binding domain"/>
    <property type="match status" value="1"/>
</dbReference>
<dbReference type="RefSeq" id="WP_132145542.1">
    <property type="nucleotide sequence ID" value="NZ_SMCS01000006.1"/>
</dbReference>
<dbReference type="InterPro" id="IPR013325">
    <property type="entry name" value="RNA_pol_sigma_r2"/>
</dbReference>
<evidence type="ECO:0000256" key="4">
    <source>
        <dbReference type="ARBA" id="ARBA00023163"/>
    </source>
</evidence>
<sequence>MTTDSNSPADIASDAIAPVNRDEITQLLNAARLGQDDTAIDEVLKRMYSSLHRVAQSQLKREFGDCTLSATELVNEAFLRIFAGASLPRMQDRGHLIGLAARTMRRVLIDAARYRQAQKRPNSADRVALTEVAGSLGQEASPDDLDDALRRLEELDERQARIVELRFFVGLNERDIATALDISERTVQREWRIAREWLKRELSGE</sequence>
<dbReference type="Proteomes" id="UP000295645">
    <property type="component" value="Unassembled WGS sequence"/>
</dbReference>
<evidence type="ECO:0000256" key="3">
    <source>
        <dbReference type="ARBA" id="ARBA00023082"/>
    </source>
</evidence>
<dbReference type="AlphaFoldDB" id="A0A4R3YKP5"/>
<organism evidence="6 7">
    <name type="scientific">Luteibacter rhizovicinus</name>
    <dbReference type="NCBI Taxonomy" id="242606"/>
    <lineage>
        <taxon>Bacteria</taxon>
        <taxon>Pseudomonadati</taxon>
        <taxon>Pseudomonadota</taxon>
        <taxon>Gammaproteobacteria</taxon>
        <taxon>Lysobacterales</taxon>
        <taxon>Rhodanobacteraceae</taxon>
        <taxon>Luteibacter</taxon>
    </lineage>
</organism>
<dbReference type="Gene3D" id="1.10.1740.10">
    <property type="match status" value="1"/>
</dbReference>
<reference evidence="6 7" key="1">
    <citation type="submission" date="2019-03" db="EMBL/GenBank/DDBJ databases">
        <title>Above-ground endophytic microbial communities from plants in different locations in the United States.</title>
        <authorList>
            <person name="Frank C."/>
        </authorList>
    </citation>
    <scope>NUCLEOTIDE SEQUENCE [LARGE SCALE GENOMIC DNA]</scope>
    <source>
        <strain evidence="6 7">LP_13_YM</strain>
    </source>
</reference>
<dbReference type="InterPro" id="IPR013324">
    <property type="entry name" value="RNA_pol_sigma_r3/r4-like"/>
</dbReference>
<dbReference type="OrthoDB" id="6023540at2"/>
<evidence type="ECO:0000256" key="2">
    <source>
        <dbReference type="ARBA" id="ARBA00023015"/>
    </source>
</evidence>
<accession>A0A4R3YKP5</accession>